<reference evidence="2 3" key="1">
    <citation type="journal article" date="2013" name="Front. Plant Sci.">
        <title>The Reference Genome of the Halophytic Plant Eutrema salsugineum.</title>
        <authorList>
            <person name="Yang R."/>
            <person name="Jarvis D.E."/>
            <person name="Chen H."/>
            <person name="Beilstein M.A."/>
            <person name="Grimwood J."/>
            <person name="Jenkins J."/>
            <person name="Shu S."/>
            <person name="Prochnik S."/>
            <person name="Xin M."/>
            <person name="Ma C."/>
            <person name="Schmutz J."/>
            <person name="Wing R.A."/>
            <person name="Mitchell-Olds T."/>
            <person name="Schumaker K.S."/>
            <person name="Wang X."/>
        </authorList>
    </citation>
    <scope>NUCLEOTIDE SEQUENCE [LARGE SCALE GENOMIC DNA]</scope>
</reference>
<name>V4MKH2_EUTSA</name>
<dbReference type="STRING" id="72664.V4MKH2"/>
<dbReference type="Pfam" id="PF12937">
    <property type="entry name" value="F-box-like"/>
    <property type="match status" value="1"/>
</dbReference>
<dbReference type="Gene3D" id="3.80.10.10">
    <property type="entry name" value="Ribonuclease Inhibitor"/>
    <property type="match status" value="1"/>
</dbReference>
<dbReference type="EMBL" id="KI517748">
    <property type="protein sequence ID" value="ESQ31921.1"/>
    <property type="molecule type" value="Genomic_DNA"/>
</dbReference>
<dbReference type="InterPro" id="IPR036047">
    <property type="entry name" value="F-box-like_dom_sf"/>
</dbReference>
<dbReference type="KEGG" id="eus:EUTSA_v10005421mg"/>
<dbReference type="OrthoDB" id="722566at2759"/>
<sequence length="299" mass="35314">MRWDIDILVRIFKNYFTFLELTCVLAHVCRRWRAACCDLTFWNTLDLSHMRSSFIKIPQEPYVYVESRSDKQLTRTLKLSMSLSKRNTRTLIFNYNLLPTADMGLYTAKRCPDLRRLVLPGWYRLMKNKGLFNAIRFCKNLESLTMPSIPHPNFVFSSIAKNCKNFRELKEMGPIELLFAQNLVQILPNIKVLSLRCNSIDRDALIKILDELKSLEVLNISHSYLVVQKLEKNKKKLNIVKEVDDEIMDKASKLRQFVTCMKHETCVMCQRTEKDEGIMRWYKYEEGLWKADEINSLHL</sequence>
<dbReference type="eggNOG" id="KOG1947">
    <property type="taxonomic scope" value="Eukaryota"/>
</dbReference>
<proteinExistence type="predicted"/>
<evidence type="ECO:0000313" key="3">
    <source>
        <dbReference type="Proteomes" id="UP000030689"/>
    </source>
</evidence>
<dbReference type="SUPFAM" id="SSF52047">
    <property type="entry name" value="RNI-like"/>
    <property type="match status" value="1"/>
</dbReference>
<dbReference type="PANTHER" id="PTHR38926:SF13">
    <property type="entry name" value="F-BOX DOMAIN CONTAINING PROTEIN, EXPRESSED"/>
    <property type="match status" value="1"/>
</dbReference>
<dbReference type="AlphaFoldDB" id="V4MKH2"/>
<keyword evidence="3" id="KW-1185">Reference proteome</keyword>
<evidence type="ECO:0000259" key="1">
    <source>
        <dbReference type="Pfam" id="PF12937"/>
    </source>
</evidence>
<feature type="domain" description="F-box" evidence="1">
    <location>
        <begin position="6"/>
        <end position="47"/>
    </location>
</feature>
<accession>V4MKH2</accession>
<dbReference type="Gramene" id="ESQ31921">
    <property type="protein sequence ID" value="ESQ31921"/>
    <property type="gene ID" value="EUTSA_v10005421mg"/>
</dbReference>
<dbReference type="InterPro" id="IPR001810">
    <property type="entry name" value="F-box_dom"/>
</dbReference>
<organism evidence="2 3">
    <name type="scientific">Eutrema salsugineum</name>
    <name type="common">Saltwater cress</name>
    <name type="synonym">Sisymbrium salsugineum</name>
    <dbReference type="NCBI Taxonomy" id="72664"/>
    <lineage>
        <taxon>Eukaryota</taxon>
        <taxon>Viridiplantae</taxon>
        <taxon>Streptophyta</taxon>
        <taxon>Embryophyta</taxon>
        <taxon>Tracheophyta</taxon>
        <taxon>Spermatophyta</taxon>
        <taxon>Magnoliopsida</taxon>
        <taxon>eudicotyledons</taxon>
        <taxon>Gunneridae</taxon>
        <taxon>Pentapetalae</taxon>
        <taxon>rosids</taxon>
        <taxon>malvids</taxon>
        <taxon>Brassicales</taxon>
        <taxon>Brassicaceae</taxon>
        <taxon>Eutremeae</taxon>
        <taxon>Eutrema</taxon>
    </lineage>
</organism>
<dbReference type="OMA" id="WYKYDED"/>
<dbReference type="Proteomes" id="UP000030689">
    <property type="component" value="Unassembled WGS sequence"/>
</dbReference>
<dbReference type="SUPFAM" id="SSF81383">
    <property type="entry name" value="F-box domain"/>
    <property type="match status" value="1"/>
</dbReference>
<protein>
    <recommendedName>
        <fullName evidence="1">F-box domain-containing protein</fullName>
    </recommendedName>
</protein>
<dbReference type="PANTHER" id="PTHR38926">
    <property type="entry name" value="F-BOX DOMAIN CONTAINING PROTEIN, EXPRESSED"/>
    <property type="match status" value="1"/>
</dbReference>
<dbReference type="InterPro" id="IPR032675">
    <property type="entry name" value="LRR_dom_sf"/>
</dbReference>
<evidence type="ECO:0000313" key="2">
    <source>
        <dbReference type="EMBL" id="ESQ31921.1"/>
    </source>
</evidence>
<gene>
    <name evidence="2" type="ORF">EUTSA_v10005421mg</name>
</gene>